<name>A0A2J6PPB1_9HELO</name>
<dbReference type="STRING" id="1745343.A0A2J6PPB1"/>
<dbReference type="PANTHER" id="PTHR43591:SF24">
    <property type="entry name" value="2-METHOXY-6-POLYPRENYL-1,4-BENZOQUINOL METHYLASE, MITOCHONDRIAL"/>
    <property type="match status" value="1"/>
</dbReference>
<dbReference type="GO" id="GO:0032259">
    <property type="term" value="P:methylation"/>
    <property type="evidence" value="ECO:0007669"/>
    <property type="project" value="UniProtKB-KW"/>
</dbReference>
<organism evidence="1 2">
    <name type="scientific">Hyaloscypha hepaticicola</name>
    <dbReference type="NCBI Taxonomy" id="2082293"/>
    <lineage>
        <taxon>Eukaryota</taxon>
        <taxon>Fungi</taxon>
        <taxon>Dikarya</taxon>
        <taxon>Ascomycota</taxon>
        <taxon>Pezizomycotina</taxon>
        <taxon>Leotiomycetes</taxon>
        <taxon>Helotiales</taxon>
        <taxon>Hyaloscyphaceae</taxon>
        <taxon>Hyaloscypha</taxon>
    </lineage>
</organism>
<protein>
    <submittedName>
        <fullName evidence="1">S-adenosyl-L-methionine-dependent methyltransferase</fullName>
    </submittedName>
</protein>
<dbReference type="SUPFAM" id="SSF53335">
    <property type="entry name" value="S-adenosyl-L-methionine-dependent methyltransferases"/>
    <property type="match status" value="1"/>
</dbReference>
<keyword evidence="2" id="KW-1185">Reference proteome</keyword>
<accession>A0A2J6PPB1</accession>
<dbReference type="Proteomes" id="UP000235672">
    <property type="component" value="Unassembled WGS sequence"/>
</dbReference>
<evidence type="ECO:0000313" key="2">
    <source>
        <dbReference type="Proteomes" id="UP000235672"/>
    </source>
</evidence>
<dbReference type="PANTHER" id="PTHR43591">
    <property type="entry name" value="METHYLTRANSFERASE"/>
    <property type="match status" value="1"/>
</dbReference>
<dbReference type="OrthoDB" id="2013972at2759"/>
<proteinExistence type="predicted"/>
<evidence type="ECO:0000313" key="1">
    <source>
        <dbReference type="EMBL" id="PMD15871.1"/>
    </source>
</evidence>
<sequence length="305" mass="35139">MPIAPLYALTRGRPNQNIINWGSVAESIYNFRVENGRTYHSYYIPNDEVLTPMGRMELAYHSLKRMFDEKSFFAPVQNPQRILDVGTGTGLWALEVADQYPEAQVVGTDLSPIQPSWVPPNVEFRVDDLENPWVFEQAFDLVHSRVCSGVAIRSWPQYLSESYRCLRPGGWVEAQEFYMEPQSDNDSFPPDSIIIRWANEAYKGMFLGGCDMRVSSQQIKSYMEAAGFVNVQVIELKWPMAPWSKDPKLREAGQLMKISMLGDLHGMSLAAFTRFLGWKVQDLEVLLQQVEHEWHRKDIHGYWPL</sequence>
<dbReference type="CDD" id="cd02440">
    <property type="entry name" value="AdoMet_MTases"/>
    <property type="match status" value="1"/>
</dbReference>
<keyword evidence="1" id="KW-0489">Methyltransferase</keyword>
<dbReference type="Pfam" id="PF13489">
    <property type="entry name" value="Methyltransf_23"/>
    <property type="match status" value="1"/>
</dbReference>
<gene>
    <name evidence="1" type="ORF">NA56DRAFT_673626</name>
</gene>
<dbReference type="AlphaFoldDB" id="A0A2J6PPB1"/>
<keyword evidence="1" id="KW-0808">Transferase</keyword>
<dbReference type="Gene3D" id="3.40.50.150">
    <property type="entry name" value="Vaccinia Virus protein VP39"/>
    <property type="match status" value="1"/>
</dbReference>
<dbReference type="GO" id="GO:0008168">
    <property type="term" value="F:methyltransferase activity"/>
    <property type="evidence" value="ECO:0007669"/>
    <property type="project" value="UniProtKB-KW"/>
</dbReference>
<reference evidence="1 2" key="1">
    <citation type="submission" date="2016-05" db="EMBL/GenBank/DDBJ databases">
        <title>A degradative enzymes factory behind the ericoid mycorrhizal symbiosis.</title>
        <authorList>
            <consortium name="DOE Joint Genome Institute"/>
            <person name="Martino E."/>
            <person name="Morin E."/>
            <person name="Grelet G."/>
            <person name="Kuo A."/>
            <person name="Kohler A."/>
            <person name="Daghino S."/>
            <person name="Barry K."/>
            <person name="Choi C."/>
            <person name="Cichocki N."/>
            <person name="Clum A."/>
            <person name="Copeland A."/>
            <person name="Hainaut M."/>
            <person name="Haridas S."/>
            <person name="Labutti K."/>
            <person name="Lindquist E."/>
            <person name="Lipzen A."/>
            <person name="Khouja H.-R."/>
            <person name="Murat C."/>
            <person name="Ohm R."/>
            <person name="Olson A."/>
            <person name="Spatafora J."/>
            <person name="Veneault-Fourrey C."/>
            <person name="Henrissat B."/>
            <person name="Grigoriev I."/>
            <person name="Martin F."/>
            <person name="Perotto S."/>
        </authorList>
    </citation>
    <scope>NUCLEOTIDE SEQUENCE [LARGE SCALE GENOMIC DNA]</scope>
    <source>
        <strain evidence="1 2">UAMH 7357</strain>
    </source>
</reference>
<dbReference type="EMBL" id="KZ613510">
    <property type="protein sequence ID" value="PMD15871.1"/>
    <property type="molecule type" value="Genomic_DNA"/>
</dbReference>
<dbReference type="InterPro" id="IPR029063">
    <property type="entry name" value="SAM-dependent_MTases_sf"/>
</dbReference>